<dbReference type="InterPro" id="IPR027417">
    <property type="entry name" value="P-loop_NTPase"/>
</dbReference>
<keyword evidence="3" id="KW-0963">Cytoplasm</keyword>
<dbReference type="GO" id="GO:0043190">
    <property type="term" value="C:ATP-binding cassette (ABC) transporter complex"/>
    <property type="evidence" value="ECO:0007669"/>
    <property type="project" value="InterPro"/>
</dbReference>
<dbReference type="FunFam" id="3.40.50.300:FF:000213">
    <property type="entry name" value="ATP-dependent protease ATPase subunit HslU"/>
    <property type="match status" value="1"/>
</dbReference>
<dbReference type="InterPro" id="IPR003959">
    <property type="entry name" value="ATPase_AAA_core"/>
</dbReference>
<dbReference type="GO" id="GO:0009376">
    <property type="term" value="C:HslUV protease complex"/>
    <property type="evidence" value="ECO:0007669"/>
    <property type="project" value="InterPro"/>
</dbReference>
<dbReference type="EMBL" id="JAEAOA010001427">
    <property type="protein sequence ID" value="KAK3582202.1"/>
    <property type="molecule type" value="Genomic_DNA"/>
</dbReference>
<evidence type="ECO:0000313" key="9">
    <source>
        <dbReference type="Proteomes" id="UP001195483"/>
    </source>
</evidence>
<reference evidence="8" key="1">
    <citation type="journal article" date="2021" name="Genome Biol. Evol.">
        <title>A High-Quality Reference Genome for a Parasitic Bivalve with Doubly Uniparental Inheritance (Bivalvia: Unionida).</title>
        <authorList>
            <person name="Smith C.H."/>
        </authorList>
    </citation>
    <scope>NUCLEOTIDE SEQUENCE</scope>
    <source>
        <strain evidence="8">CHS0354</strain>
    </source>
</reference>
<dbReference type="GO" id="GO:0005524">
    <property type="term" value="F:ATP binding"/>
    <property type="evidence" value="ECO:0007669"/>
    <property type="project" value="UniProtKB-KW"/>
</dbReference>
<evidence type="ECO:0000256" key="3">
    <source>
        <dbReference type="ARBA" id="ARBA00022490"/>
    </source>
</evidence>
<dbReference type="GO" id="GO:0055085">
    <property type="term" value="P:transmembrane transport"/>
    <property type="evidence" value="ECO:0007669"/>
    <property type="project" value="InterPro"/>
</dbReference>
<evidence type="ECO:0000256" key="4">
    <source>
        <dbReference type="ARBA" id="ARBA00022741"/>
    </source>
</evidence>
<keyword evidence="6" id="KW-0143">Chaperone</keyword>
<dbReference type="Gene3D" id="1.10.8.10">
    <property type="entry name" value="DNA helicase RuvA subunit, C-terminal domain"/>
    <property type="match status" value="1"/>
</dbReference>
<evidence type="ECO:0000256" key="2">
    <source>
        <dbReference type="ARBA" id="ARBA00009771"/>
    </source>
</evidence>
<dbReference type="GO" id="GO:0008233">
    <property type="term" value="F:peptidase activity"/>
    <property type="evidence" value="ECO:0007669"/>
    <property type="project" value="InterPro"/>
</dbReference>
<dbReference type="GO" id="GO:0016887">
    <property type="term" value="F:ATP hydrolysis activity"/>
    <property type="evidence" value="ECO:0007669"/>
    <property type="project" value="InterPro"/>
</dbReference>
<dbReference type="Pfam" id="PF07724">
    <property type="entry name" value="AAA_2"/>
    <property type="match status" value="1"/>
</dbReference>
<dbReference type="AlphaFoldDB" id="A0AAE0RYR7"/>
<keyword evidence="5" id="KW-0067">ATP-binding</keyword>
<dbReference type="InterPro" id="IPR050052">
    <property type="entry name" value="ATP-dep_Clp_protease_ClpX"/>
</dbReference>
<dbReference type="FunFam" id="3.40.50.300:FF:000220">
    <property type="entry name" value="ATP-dependent protease ATPase subunit HslU"/>
    <property type="match status" value="1"/>
</dbReference>
<dbReference type="PANTHER" id="PTHR48102">
    <property type="entry name" value="ATP-DEPENDENT CLP PROTEASE ATP-BINDING SUBUNIT CLPX-LIKE, MITOCHONDRIAL-RELATED"/>
    <property type="match status" value="1"/>
</dbReference>
<dbReference type="InterPro" id="IPR030921">
    <property type="entry name" value="LPS_export_LptB"/>
</dbReference>
<keyword evidence="4" id="KW-0547">Nucleotide-binding</keyword>
<dbReference type="NCBIfam" id="NF003544">
    <property type="entry name" value="PRK05201.1"/>
    <property type="match status" value="1"/>
</dbReference>
<evidence type="ECO:0000256" key="5">
    <source>
        <dbReference type="ARBA" id="ARBA00022840"/>
    </source>
</evidence>
<organism evidence="8 9">
    <name type="scientific">Potamilus streckersoni</name>
    <dbReference type="NCBI Taxonomy" id="2493646"/>
    <lineage>
        <taxon>Eukaryota</taxon>
        <taxon>Metazoa</taxon>
        <taxon>Spiralia</taxon>
        <taxon>Lophotrochozoa</taxon>
        <taxon>Mollusca</taxon>
        <taxon>Bivalvia</taxon>
        <taxon>Autobranchia</taxon>
        <taxon>Heteroconchia</taxon>
        <taxon>Palaeoheterodonta</taxon>
        <taxon>Unionida</taxon>
        <taxon>Unionoidea</taxon>
        <taxon>Unionidae</taxon>
        <taxon>Ambleminae</taxon>
        <taxon>Lampsilini</taxon>
        <taxon>Potamilus</taxon>
    </lineage>
</organism>
<evidence type="ECO:0000256" key="1">
    <source>
        <dbReference type="ARBA" id="ARBA00004496"/>
    </source>
</evidence>
<gene>
    <name evidence="8" type="ORF">CHS0354_023738</name>
</gene>
<comment type="subcellular location">
    <subcellularLocation>
        <location evidence="1">Cytoplasm</location>
    </subcellularLocation>
</comment>
<dbReference type="GO" id="GO:0051603">
    <property type="term" value="P:proteolysis involved in protein catabolic process"/>
    <property type="evidence" value="ECO:0007669"/>
    <property type="project" value="TreeGrafter"/>
</dbReference>
<dbReference type="InterPro" id="IPR004491">
    <property type="entry name" value="HslU"/>
</dbReference>
<proteinExistence type="inferred from homology"/>
<comment type="similarity">
    <text evidence="2">Belongs to the ClpX chaperone family. HslU subfamily.</text>
</comment>
<evidence type="ECO:0000256" key="6">
    <source>
        <dbReference type="ARBA" id="ARBA00023186"/>
    </source>
</evidence>
<reference evidence="8" key="2">
    <citation type="journal article" date="2021" name="Genome Biol. Evol.">
        <title>Developing a high-quality reference genome for a parasitic bivalve with doubly uniparental inheritance (Bivalvia: Unionida).</title>
        <authorList>
            <person name="Smith C.H."/>
        </authorList>
    </citation>
    <scope>NUCLEOTIDE SEQUENCE</scope>
    <source>
        <strain evidence="8">CHS0354</strain>
        <tissue evidence="8">Mantle</tissue>
    </source>
</reference>
<name>A0AAE0RYR7_9BIVA</name>
<dbReference type="Pfam" id="PF00004">
    <property type="entry name" value="AAA"/>
    <property type="match status" value="1"/>
</dbReference>
<evidence type="ECO:0000313" key="8">
    <source>
        <dbReference type="EMBL" id="KAK3582202.1"/>
    </source>
</evidence>
<dbReference type="SMART" id="SM00382">
    <property type="entry name" value="AAA"/>
    <property type="match status" value="2"/>
</dbReference>
<comment type="caution">
    <text evidence="8">The sequence shown here is derived from an EMBL/GenBank/DDBJ whole genome shotgun (WGS) entry which is preliminary data.</text>
</comment>
<feature type="domain" description="ABC transporter" evidence="7">
    <location>
        <begin position="418"/>
        <end position="651"/>
    </location>
</feature>
<sequence>MEELTPKQIVQELDKYVIGQAAAKRSVAIALRNRFRRQKTPDYFRDEIIPNNILMIGPTGVGKTEIARRLAKLVKAPFIKVEASKFTEVGYVGRDVESMIRDLTEVSVSIVKEEKAEEVKKHAVELANKHILDKLMPPVVQKNLEGAEDKDVIRNEASRNILLAELLSGKLDEKLIELEVSSNFGNSMKVFGPFGQMEEVGGMFQTLMDNIPKTKKKKRMKIKDAREILIHEETQKLIDDEAVNKEALFRTETAGIVFIDEIDKIAGRDNKGGADVSREGVQQDLLPIVEGSTVVTKYGTIKTDYILFIASGAFHVAKPSDLIAELQGRFPIRVELQSLNEKDLVKILTEPKNALILQYIELVRTEGISLKFTDEAICELAHVAAQANSSMENIGARRLNTVLSLVLEDIMFDAPENIQGDNILIDVDFGREVVCKVNVSVSPGEIVGLLGPNGAGKTTTFFMIVGIVKPNSGFIFFDENNITHKQMYERAKMGIGYLPQEASIFRKLTVEENLLAPLEFTSLKKNERIERAHSLMEELGITKIRKYKGYSLSGGERRRVEIARALTIKPRFLLLDEPFAGIDPIAVEDIQQIISDLKTKHIGILITDHNVHETLSITDRSYLIYEGRIFKEGDSHALAEDEEAKRLYLGESFTLERYKKGGINTSVDDPLENEKNKSYSNN</sequence>
<dbReference type="PROSITE" id="PS00211">
    <property type="entry name" value="ABC_TRANSPORTER_1"/>
    <property type="match status" value="1"/>
</dbReference>
<dbReference type="CDD" id="cd03218">
    <property type="entry name" value="ABC_YhbG"/>
    <property type="match status" value="1"/>
</dbReference>
<dbReference type="SUPFAM" id="SSF52540">
    <property type="entry name" value="P-loop containing nucleoside triphosphate hydrolases"/>
    <property type="match status" value="2"/>
</dbReference>
<dbReference type="Gene3D" id="1.10.8.60">
    <property type="match status" value="1"/>
</dbReference>
<protein>
    <recommendedName>
        <fullName evidence="7">ABC transporter domain-containing protein</fullName>
    </recommendedName>
</protein>
<dbReference type="InterPro" id="IPR017871">
    <property type="entry name" value="ABC_transporter-like_CS"/>
</dbReference>
<dbReference type="Pfam" id="PF00005">
    <property type="entry name" value="ABC_tran"/>
    <property type="match status" value="1"/>
</dbReference>
<dbReference type="Gene3D" id="3.40.50.300">
    <property type="entry name" value="P-loop containing nucleotide triphosphate hydrolases"/>
    <property type="match status" value="3"/>
</dbReference>
<keyword evidence="9" id="KW-1185">Reference proteome</keyword>
<reference evidence="8" key="3">
    <citation type="submission" date="2023-05" db="EMBL/GenBank/DDBJ databases">
        <authorList>
            <person name="Smith C.H."/>
        </authorList>
    </citation>
    <scope>NUCLEOTIDE SEQUENCE</scope>
    <source>
        <strain evidence="8">CHS0354</strain>
        <tissue evidence="8">Mantle</tissue>
    </source>
</reference>
<dbReference type="PROSITE" id="PS50893">
    <property type="entry name" value="ABC_TRANSPORTER_2"/>
    <property type="match status" value="1"/>
</dbReference>
<dbReference type="SMART" id="SM01086">
    <property type="entry name" value="ClpB_D2-small"/>
    <property type="match status" value="1"/>
</dbReference>
<accession>A0AAE0RYR7</accession>
<dbReference type="NCBIfam" id="TIGR04406">
    <property type="entry name" value="LPS_export_lptB"/>
    <property type="match status" value="1"/>
</dbReference>
<dbReference type="InterPro" id="IPR003439">
    <property type="entry name" value="ABC_transporter-like_ATP-bd"/>
</dbReference>
<dbReference type="Proteomes" id="UP001195483">
    <property type="component" value="Unassembled WGS sequence"/>
</dbReference>
<dbReference type="NCBIfam" id="TIGR00390">
    <property type="entry name" value="hslU"/>
    <property type="match status" value="1"/>
</dbReference>
<dbReference type="InterPro" id="IPR003593">
    <property type="entry name" value="AAA+_ATPase"/>
</dbReference>
<evidence type="ECO:0000259" key="7">
    <source>
        <dbReference type="PROSITE" id="PS50893"/>
    </source>
</evidence>
<dbReference type="InterPro" id="IPR019489">
    <property type="entry name" value="Clp_ATPase_C"/>
</dbReference>
<dbReference type="PANTHER" id="PTHR48102:SF3">
    <property type="entry name" value="ATP-DEPENDENT PROTEASE ATPASE SUBUNIT HSLU"/>
    <property type="match status" value="1"/>
</dbReference>
<dbReference type="CDD" id="cd19498">
    <property type="entry name" value="RecA-like_HslU"/>
    <property type="match status" value="1"/>
</dbReference>